<proteinExistence type="predicted"/>
<dbReference type="AlphaFoldDB" id="A0A426XCH0"/>
<accession>A0A426XCH0</accession>
<name>A0A426XCH0_ENSVE</name>
<evidence type="ECO:0000313" key="2">
    <source>
        <dbReference type="Proteomes" id="UP000287651"/>
    </source>
</evidence>
<reference evidence="1 2" key="1">
    <citation type="journal article" date="2014" name="Agronomy (Basel)">
        <title>A Draft Genome Sequence for Ensete ventricosum, the Drought-Tolerant Tree Against Hunger.</title>
        <authorList>
            <person name="Harrison J."/>
            <person name="Moore K.A."/>
            <person name="Paszkiewicz K."/>
            <person name="Jones T."/>
            <person name="Grant M."/>
            <person name="Ambacheew D."/>
            <person name="Muzemil S."/>
            <person name="Studholme D.J."/>
        </authorList>
    </citation>
    <scope>NUCLEOTIDE SEQUENCE [LARGE SCALE GENOMIC DNA]</scope>
</reference>
<gene>
    <name evidence="1" type="ORF">B296_00030025</name>
</gene>
<dbReference type="Proteomes" id="UP000287651">
    <property type="component" value="Unassembled WGS sequence"/>
</dbReference>
<dbReference type="EMBL" id="AMZH03022612">
    <property type="protein sequence ID" value="RRT37165.1"/>
    <property type="molecule type" value="Genomic_DNA"/>
</dbReference>
<organism evidence="1 2">
    <name type="scientific">Ensete ventricosum</name>
    <name type="common">Abyssinian banana</name>
    <name type="synonym">Musa ensete</name>
    <dbReference type="NCBI Taxonomy" id="4639"/>
    <lineage>
        <taxon>Eukaryota</taxon>
        <taxon>Viridiplantae</taxon>
        <taxon>Streptophyta</taxon>
        <taxon>Embryophyta</taxon>
        <taxon>Tracheophyta</taxon>
        <taxon>Spermatophyta</taxon>
        <taxon>Magnoliopsida</taxon>
        <taxon>Liliopsida</taxon>
        <taxon>Zingiberales</taxon>
        <taxon>Musaceae</taxon>
        <taxon>Ensete</taxon>
    </lineage>
</organism>
<comment type="caution">
    <text evidence="1">The sequence shown here is derived from an EMBL/GenBank/DDBJ whole genome shotgun (WGS) entry which is preliminary data.</text>
</comment>
<sequence length="138" mass="15950">MFQTGVRQDDFGRCLYDFEEEEEELSKAMNQFFVPTQFSYRYLLHYANAHCCYFLYESLADAFMLLINVMQGSFVSAHQFGLNGVQGFYGIAQFNQVCNINCMLQRILNYYTLQQPFHNSSQLSQPGDFAHLFGAAVV</sequence>
<evidence type="ECO:0000313" key="1">
    <source>
        <dbReference type="EMBL" id="RRT37165.1"/>
    </source>
</evidence>
<protein>
    <submittedName>
        <fullName evidence="1">Uncharacterized protein</fullName>
    </submittedName>
</protein>